<sequence length="319" mass="35464">MLLIITRTLRTWFAPTLSALLSPSLPFSLRWRLLLLQPLNLIAYSIQSLPYLFTRPFTAEYLTLPNRITLRILVFHPARNPSGKPRPLHLDIHGGSFLGGLPETNAPFCARLARETGALVIATTYRFAPVHPFPAAIDDVDAVLAHLRRHAADKYGADPDLITVSGDSAGGNLALATTRSLPAGAVKASVTFYASINLELSPGEKPGLEGGDPLRVIPYFARLEDLPRRMLLVVPKVDILVREQLEFAERLSGEIERDREGRYEGRRVEVLFVERGFHGYLGLPATVVGQELKDQAWDAGVKFIQDAHRQSGWHWPRSI</sequence>
<protein>
    <submittedName>
        <fullName evidence="5">Alpha/Beta hydrolase protein</fullName>
    </submittedName>
</protein>
<dbReference type="Proteomes" id="UP001172102">
    <property type="component" value="Unassembled WGS sequence"/>
</dbReference>
<dbReference type="InterPro" id="IPR013094">
    <property type="entry name" value="AB_hydrolase_3"/>
</dbReference>
<evidence type="ECO:0000256" key="1">
    <source>
        <dbReference type="ARBA" id="ARBA00010515"/>
    </source>
</evidence>
<gene>
    <name evidence="5" type="ORF">B0H67DRAFT_642795</name>
</gene>
<evidence type="ECO:0000313" key="5">
    <source>
        <dbReference type="EMBL" id="KAK0719439.1"/>
    </source>
</evidence>
<dbReference type="Pfam" id="PF07859">
    <property type="entry name" value="Abhydrolase_3"/>
    <property type="match status" value="1"/>
</dbReference>
<reference evidence="5" key="1">
    <citation type="submission" date="2023-06" db="EMBL/GenBank/DDBJ databases">
        <title>Genome-scale phylogeny and comparative genomics of the fungal order Sordariales.</title>
        <authorList>
            <consortium name="Lawrence Berkeley National Laboratory"/>
            <person name="Hensen N."/>
            <person name="Bonometti L."/>
            <person name="Westerberg I."/>
            <person name="Brannstrom I.O."/>
            <person name="Guillou S."/>
            <person name="Cros-Aarteil S."/>
            <person name="Calhoun S."/>
            <person name="Haridas S."/>
            <person name="Kuo A."/>
            <person name="Mondo S."/>
            <person name="Pangilinan J."/>
            <person name="Riley R."/>
            <person name="Labutti K."/>
            <person name="Andreopoulos B."/>
            <person name="Lipzen A."/>
            <person name="Chen C."/>
            <person name="Yanf M."/>
            <person name="Daum C."/>
            <person name="Ng V."/>
            <person name="Clum A."/>
            <person name="Steindorff A."/>
            <person name="Ohm R."/>
            <person name="Martin F."/>
            <person name="Silar P."/>
            <person name="Natvig D."/>
            <person name="Lalanne C."/>
            <person name="Gautier V."/>
            <person name="Ament-Velasquez S.L."/>
            <person name="Kruys A."/>
            <person name="Hutchinson M.I."/>
            <person name="Powell A.J."/>
            <person name="Barry K."/>
            <person name="Miller A.N."/>
            <person name="Grigoriev I.V."/>
            <person name="Debuchy R."/>
            <person name="Gladieux P."/>
            <person name="Thoren M.H."/>
            <person name="Johannesson H."/>
        </authorList>
    </citation>
    <scope>NUCLEOTIDE SEQUENCE</scope>
    <source>
        <strain evidence="5">SMH4607-1</strain>
    </source>
</reference>
<dbReference type="GO" id="GO:0016787">
    <property type="term" value="F:hydrolase activity"/>
    <property type="evidence" value="ECO:0007669"/>
    <property type="project" value="UniProtKB-KW"/>
</dbReference>
<comment type="caution">
    <text evidence="5">The sequence shown here is derived from an EMBL/GenBank/DDBJ whole genome shotgun (WGS) entry which is preliminary data.</text>
</comment>
<feature type="domain" description="Alpha/beta hydrolase fold-3" evidence="4">
    <location>
        <begin position="91"/>
        <end position="195"/>
    </location>
</feature>
<evidence type="ECO:0000256" key="3">
    <source>
        <dbReference type="PROSITE-ProRule" id="PRU10038"/>
    </source>
</evidence>
<dbReference type="PROSITE" id="PS01174">
    <property type="entry name" value="LIPASE_GDXG_SER"/>
    <property type="match status" value="1"/>
</dbReference>
<keyword evidence="6" id="KW-1185">Reference proteome</keyword>
<comment type="similarity">
    <text evidence="1">Belongs to the 'GDXG' lipolytic enzyme family.</text>
</comment>
<dbReference type="InterPro" id="IPR029058">
    <property type="entry name" value="AB_hydrolase_fold"/>
</dbReference>
<dbReference type="InterPro" id="IPR033140">
    <property type="entry name" value="Lipase_GDXG_put_SER_AS"/>
</dbReference>
<proteinExistence type="inferred from homology"/>
<keyword evidence="2 5" id="KW-0378">Hydrolase</keyword>
<dbReference type="PANTHER" id="PTHR48081">
    <property type="entry name" value="AB HYDROLASE SUPERFAMILY PROTEIN C4A8.06C"/>
    <property type="match status" value="1"/>
</dbReference>
<dbReference type="InterPro" id="IPR050300">
    <property type="entry name" value="GDXG_lipolytic_enzyme"/>
</dbReference>
<feature type="active site" evidence="3">
    <location>
        <position position="168"/>
    </location>
</feature>
<organism evidence="5 6">
    <name type="scientific">Lasiosphaeris hirsuta</name>
    <dbReference type="NCBI Taxonomy" id="260670"/>
    <lineage>
        <taxon>Eukaryota</taxon>
        <taxon>Fungi</taxon>
        <taxon>Dikarya</taxon>
        <taxon>Ascomycota</taxon>
        <taxon>Pezizomycotina</taxon>
        <taxon>Sordariomycetes</taxon>
        <taxon>Sordariomycetidae</taxon>
        <taxon>Sordariales</taxon>
        <taxon>Lasiosphaeriaceae</taxon>
        <taxon>Lasiosphaeris</taxon>
    </lineage>
</organism>
<evidence type="ECO:0000259" key="4">
    <source>
        <dbReference type="Pfam" id="PF07859"/>
    </source>
</evidence>
<dbReference type="SUPFAM" id="SSF53474">
    <property type="entry name" value="alpha/beta-Hydrolases"/>
    <property type="match status" value="1"/>
</dbReference>
<name>A0AA40AP52_9PEZI</name>
<dbReference type="AlphaFoldDB" id="A0AA40AP52"/>
<accession>A0AA40AP52</accession>
<dbReference type="Gene3D" id="3.40.50.1820">
    <property type="entry name" value="alpha/beta hydrolase"/>
    <property type="match status" value="1"/>
</dbReference>
<evidence type="ECO:0000313" key="6">
    <source>
        <dbReference type="Proteomes" id="UP001172102"/>
    </source>
</evidence>
<evidence type="ECO:0000256" key="2">
    <source>
        <dbReference type="ARBA" id="ARBA00022801"/>
    </source>
</evidence>
<dbReference type="EMBL" id="JAUKUA010000003">
    <property type="protein sequence ID" value="KAK0719439.1"/>
    <property type="molecule type" value="Genomic_DNA"/>
</dbReference>
<dbReference type="PANTHER" id="PTHR48081:SF8">
    <property type="entry name" value="ALPHA_BETA HYDROLASE FOLD-3 DOMAIN-CONTAINING PROTEIN-RELATED"/>
    <property type="match status" value="1"/>
</dbReference>